<dbReference type="SUPFAM" id="SSF51695">
    <property type="entry name" value="PLC-like phosphodiesterases"/>
    <property type="match status" value="1"/>
</dbReference>
<accession>A0A1R2C4G8</accession>
<dbReference type="PANTHER" id="PTHR13593">
    <property type="match status" value="1"/>
</dbReference>
<dbReference type="InterPro" id="IPR017946">
    <property type="entry name" value="PLC-like_Pdiesterase_TIM-brl"/>
</dbReference>
<dbReference type="InterPro" id="IPR051057">
    <property type="entry name" value="PI-PLC_domain"/>
</dbReference>
<proteinExistence type="predicted"/>
<evidence type="ECO:0000313" key="1">
    <source>
        <dbReference type="EMBL" id="OMJ83924.1"/>
    </source>
</evidence>
<name>A0A1R2C4G8_9CILI</name>
<evidence type="ECO:0008006" key="3">
    <source>
        <dbReference type="Google" id="ProtNLM"/>
    </source>
</evidence>
<organism evidence="1 2">
    <name type="scientific">Stentor coeruleus</name>
    <dbReference type="NCBI Taxonomy" id="5963"/>
    <lineage>
        <taxon>Eukaryota</taxon>
        <taxon>Sar</taxon>
        <taxon>Alveolata</taxon>
        <taxon>Ciliophora</taxon>
        <taxon>Postciliodesmatophora</taxon>
        <taxon>Heterotrichea</taxon>
        <taxon>Heterotrichida</taxon>
        <taxon>Stentoridae</taxon>
        <taxon>Stentor</taxon>
    </lineage>
</organism>
<dbReference type="PANTHER" id="PTHR13593:SF113">
    <property type="entry name" value="SI:DKEY-266F7.9"/>
    <property type="match status" value="1"/>
</dbReference>
<dbReference type="CDD" id="cd08587">
    <property type="entry name" value="PI-PLCXDc_like"/>
    <property type="match status" value="1"/>
</dbReference>
<dbReference type="Gene3D" id="3.20.20.190">
    <property type="entry name" value="Phosphatidylinositol (PI) phosphodiesterase"/>
    <property type="match status" value="1"/>
</dbReference>
<dbReference type="AlphaFoldDB" id="A0A1R2C4G8"/>
<dbReference type="Proteomes" id="UP000187209">
    <property type="component" value="Unassembled WGS sequence"/>
</dbReference>
<dbReference type="GO" id="GO:0008081">
    <property type="term" value="F:phosphoric diester hydrolase activity"/>
    <property type="evidence" value="ECO:0007669"/>
    <property type="project" value="InterPro"/>
</dbReference>
<keyword evidence="2" id="KW-1185">Reference proteome</keyword>
<gene>
    <name evidence="1" type="ORF">SteCoe_15084</name>
</gene>
<sequence length="326" mass="36815">MWTAFILILPLTLSINPATWIGDNLNIIGDKTLKNLTMPGTHDSGTYWLTTTPMPGDQSDLWEDLYKLADILDEDVGNVAKEWAQSQDKNFYQQMQGGIRYFDLRAGWQNNTKKWVTYHFVEGSPVQYLLGNISSYLHDYPKEIVIVEMSHFEGSPTSAEITSLKNMVLNTLGPYLAPVDLSFNFTINQMINTGKRALVTMQQDYDSINIWPPSAIHNTYADTSDLKDMVEYNNKTVAKFMNGTWPGTLFKISWTLTPDTDTVLESVLPWKPSTLLELANNANKALPSFDTQMATYKWKAGNILIIDHFENSVVLKAACGFNGIPY</sequence>
<comment type="caution">
    <text evidence="1">The sequence shown here is derived from an EMBL/GenBank/DDBJ whole genome shotgun (WGS) entry which is preliminary data.</text>
</comment>
<dbReference type="EMBL" id="MPUH01000287">
    <property type="protein sequence ID" value="OMJ83924.1"/>
    <property type="molecule type" value="Genomic_DNA"/>
</dbReference>
<reference evidence="1 2" key="1">
    <citation type="submission" date="2016-11" db="EMBL/GenBank/DDBJ databases">
        <title>The macronuclear genome of Stentor coeruleus: a giant cell with tiny introns.</title>
        <authorList>
            <person name="Slabodnick M."/>
            <person name="Ruby J.G."/>
            <person name="Reiff S.B."/>
            <person name="Swart E.C."/>
            <person name="Gosai S."/>
            <person name="Prabakaran S."/>
            <person name="Witkowska E."/>
            <person name="Larue G.E."/>
            <person name="Fisher S."/>
            <person name="Freeman R.M."/>
            <person name="Gunawardena J."/>
            <person name="Chu W."/>
            <person name="Stover N.A."/>
            <person name="Gregory B.D."/>
            <person name="Nowacki M."/>
            <person name="Derisi J."/>
            <person name="Roy S.W."/>
            <person name="Marshall W.F."/>
            <person name="Sood P."/>
        </authorList>
    </citation>
    <scope>NUCLEOTIDE SEQUENCE [LARGE SCALE GENOMIC DNA]</scope>
    <source>
        <strain evidence="1">WM001</strain>
    </source>
</reference>
<dbReference type="OrthoDB" id="433300at2759"/>
<dbReference type="GO" id="GO:0006629">
    <property type="term" value="P:lipid metabolic process"/>
    <property type="evidence" value="ECO:0007669"/>
    <property type="project" value="InterPro"/>
</dbReference>
<evidence type="ECO:0000313" key="2">
    <source>
        <dbReference type="Proteomes" id="UP000187209"/>
    </source>
</evidence>
<protein>
    <recommendedName>
        <fullName evidence="3">Phosphatidylinositol-specific phospholipase C X domain-containing protein</fullName>
    </recommendedName>
</protein>